<reference evidence="9" key="3">
    <citation type="submission" date="2022-09" db="EMBL/GenBank/DDBJ databases">
        <title>Complete genome sequence of Vulcanisaeta souniana.</title>
        <authorList>
            <person name="Kato S."/>
            <person name="Itoh T."/>
            <person name="Ohkuma M."/>
        </authorList>
    </citation>
    <scope>NUCLEOTIDE SEQUENCE [LARGE SCALE GENOMIC DNA]</scope>
    <source>
        <strain evidence="9">JCM 11219</strain>
    </source>
</reference>
<organism evidence="7 8">
    <name type="scientific">Vulcanisaeta souniana JCM 11219</name>
    <dbReference type="NCBI Taxonomy" id="1293586"/>
    <lineage>
        <taxon>Archaea</taxon>
        <taxon>Thermoproteota</taxon>
        <taxon>Thermoprotei</taxon>
        <taxon>Thermoproteales</taxon>
        <taxon>Thermoproteaceae</taxon>
        <taxon>Vulcanisaeta</taxon>
    </lineage>
</organism>
<gene>
    <name evidence="7" type="ORF">GCM10007112_03280</name>
    <name evidence="6" type="ORF">Vsou_09740</name>
</gene>
<dbReference type="EMBL" id="AP026830">
    <property type="protein sequence ID" value="BDR91881.1"/>
    <property type="molecule type" value="Genomic_DNA"/>
</dbReference>
<dbReference type="PANTHER" id="PTHR42711">
    <property type="entry name" value="ABC TRANSPORTER ATP-BINDING PROTEIN"/>
    <property type="match status" value="1"/>
</dbReference>
<feature type="domain" description="ABC transporter" evidence="5">
    <location>
        <begin position="24"/>
        <end position="51"/>
    </location>
</feature>
<evidence type="ECO:0000313" key="7">
    <source>
        <dbReference type="EMBL" id="GGI69633.1"/>
    </source>
</evidence>
<evidence type="ECO:0000256" key="2">
    <source>
        <dbReference type="ARBA" id="ARBA00022448"/>
    </source>
</evidence>
<dbReference type="Pfam" id="PF00005">
    <property type="entry name" value="ABC_tran"/>
    <property type="match status" value="1"/>
</dbReference>
<sequence length="51" mass="5615">MKSRDAIVWVEGLWKSFDSLVVNEDVNIHVDYGEVVSVLGPNGAGKTTLLR</sequence>
<reference evidence="7" key="2">
    <citation type="submission" date="2020-09" db="EMBL/GenBank/DDBJ databases">
        <authorList>
            <person name="Sun Q."/>
            <person name="Ohkuma M."/>
        </authorList>
    </citation>
    <scope>NUCLEOTIDE SEQUENCE</scope>
    <source>
        <strain evidence="7">JCM 11219</strain>
    </source>
</reference>
<evidence type="ECO:0000313" key="9">
    <source>
        <dbReference type="Proteomes" id="UP001060771"/>
    </source>
</evidence>
<evidence type="ECO:0000313" key="6">
    <source>
        <dbReference type="EMBL" id="BDR91881.1"/>
    </source>
</evidence>
<dbReference type="PANTHER" id="PTHR42711:SF5">
    <property type="entry name" value="ABC TRANSPORTER ATP-BINDING PROTEIN NATA"/>
    <property type="match status" value="1"/>
</dbReference>
<dbReference type="Proteomes" id="UP001060771">
    <property type="component" value="Chromosome"/>
</dbReference>
<evidence type="ECO:0000256" key="1">
    <source>
        <dbReference type="ARBA" id="ARBA00005417"/>
    </source>
</evidence>
<dbReference type="Gene3D" id="3.40.50.300">
    <property type="entry name" value="P-loop containing nucleotide triphosphate hydrolases"/>
    <property type="match status" value="1"/>
</dbReference>
<dbReference type="GO" id="GO:0005524">
    <property type="term" value="F:ATP binding"/>
    <property type="evidence" value="ECO:0007669"/>
    <property type="project" value="UniProtKB-KW"/>
</dbReference>
<evidence type="ECO:0000313" key="8">
    <source>
        <dbReference type="Proteomes" id="UP000657075"/>
    </source>
</evidence>
<protein>
    <recommendedName>
        <fullName evidence="5">ABC transporter domain-containing protein</fullName>
    </recommendedName>
</protein>
<evidence type="ECO:0000256" key="3">
    <source>
        <dbReference type="ARBA" id="ARBA00022741"/>
    </source>
</evidence>
<reference evidence="6" key="4">
    <citation type="journal article" date="2023" name="Microbiol. Resour. Announc.">
        <title>Complete Genome Sequence of Vulcanisaeta souniana Strain IC-059, a Hyperthermophilic Archaeon Isolated from Hot Spring Water in Japan.</title>
        <authorList>
            <person name="Kato S."/>
            <person name="Itoh T."/>
            <person name="Wu L."/>
            <person name="Ma J."/>
            <person name="Ohkuma M."/>
        </authorList>
    </citation>
    <scope>NUCLEOTIDE SEQUENCE</scope>
    <source>
        <strain evidence="6">JCM 11219</strain>
    </source>
</reference>
<dbReference type="InterPro" id="IPR027417">
    <property type="entry name" value="P-loop_NTPase"/>
</dbReference>
<dbReference type="InterPro" id="IPR050763">
    <property type="entry name" value="ABC_transporter_ATP-binding"/>
</dbReference>
<keyword evidence="3" id="KW-0547">Nucleotide-binding</keyword>
<keyword evidence="2" id="KW-0813">Transport</keyword>
<dbReference type="Proteomes" id="UP000657075">
    <property type="component" value="Unassembled WGS sequence"/>
</dbReference>
<dbReference type="EMBL" id="BMNM01000001">
    <property type="protein sequence ID" value="GGI69633.1"/>
    <property type="molecule type" value="Genomic_DNA"/>
</dbReference>
<keyword evidence="9" id="KW-1185">Reference proteome</keyword>
<proteinExistence type="inferred from homology"/>
<accession>A0A830E4B3</accession>
<keyword evidence="4" id="KW-0067">ATP-binding</keyword>
<name>A0A830E4B3_9CREN</name>
<comment type="similarity">
    <text evidence="1">Belongs to the ABC transporter superfamily.</text>
</comment>
<dbReference type="InterPro" id="IPR003439">
    <property type="entry name" value="ABC_transporter-like_ATP-bd"/>
</dbReference>
<dbReference type="GO" id="GO:0016887">
    <property type="term" value="F:ATP hydrolysis activity"/>
    <property type="evidence" value="ECO:0007669"/>
    <property type="project" value="InterPro"/>
</dbReference>
<evidence type="ECO:0000256" key="4">
    <source>
        <dbReference type="ARBA" id="ARBA00022840"/>
    </source>
</evidence>
<dbReference type="AlphaFoldDB" id="A0A830E4B3"/>
<reference evidence="7" key="1">
    <citation type="journal article" date="2014" name="Int. J. Syst. Evol. Microbiol.">
        <title>Complete genome sequence of Corynebacterium casei LMG S-19264T (=DSM 44701T), isolated from a smear-ripened cheese.</title>
        <authorList>
            <consortium name="US DOE Joint Genome Institute (JGI-PGF)"/>
            <person name="Walter F."/>
            <person name="Albersmeier A."/>
            <person name="Kalinowski J."/>
            <person name="Ruckert C."/>
        </authorList>
    </citation>
    <scope>NUCLEOTIDE SEQUENCE</scope>
    <source>
        <strain evidence="7">JCM 11219</strain>
    </source>
</reference>
<dbReference type="SUPFAM" id="SSF52540">
    <property type="entry name" value="P-loop containing nucleoside triphosphate hydrolases"/>
    <property type="match status" value="1"/>
</dbReference>
<evidence type="ECO:0000259" key="5">
    <source>
        <dbReference type="Pfam" id="PF00005"/>
    </source>
</evidence>